<dbReference type="OrthoDB" id="9788394at2"/>
<dbReference type="InterPro" id="IPR029044">
    <property type="entry name" value="Nucleotide-diphossugar_trans"/>
</dbReference>
<feature type="binding site" evidence="8">
    <location>
        <position position="22"/>
    </location>
    <ligand>
        <name>GTP</name>
        <dbReference type="ChEBI" id="CHEBI:37565"/>
    </ligand>
</feature>
<dbReference type="InterPro" id="IPR025877">
    <property type="entry name" value="MobA-like_NTP_Trfase"/>
</dbReference>
<feature type="binding site" evidence="8">
    <location>
        <position position="98"/>
    </location>
    <ligand>
        <name>Mg(2+)</name>
        <dbReference type="ChEBI" id="CHEBI:18420"/>
    </ligand>
</feature>
<dbReference type="InterPro" id="IPR013482">
    <property type="entry name" value="Molybde_CF_guanTrfase"/>
</dbReference>
<evidence type="ECO:0000256" key="6">
    <source>
        <dbReference type="ARBA" id="ARBA00023134"/>
    </source>
</evidence>
<comment type="subunit">
    <text evidence="8">Monomer.</text>
</comment>
<dbReference type="Proteomes" id="UP000296153">
    <property type="component" value="Unassembled WGS sequence"/>
</dbReference>
<comment type="caution">
    <text evidence="8">Lacks conserved residue(s) required for the propagation of feature annotation.</text>
</comment>
<evidence type="ECO:0000313" key="11">
    <source>
        <dbReference type="Proteomes" id="UP000296153"/>
    </source>
</evidence>
<evidence type="ECO:0000256" key="2">
    <source>
        <dbReference type="ARBA" id="ARBA00022679"/>
    </source>
</evidence>
<dbReference type="GO" id="GO:1902758">
    <property type="term" value="P:bis(molybdopterin guanine dinucleotide)molybdenum biosynthetic process"/>
    <property type="evidence" value="ECO:0007669"/>
    <property type="project" value="TreeGrafter"/>
</dbReference>
<keyword evidence="4 8" id="KW-0547">Nucleotide-binding</keyword>
<keyword evidence="1 8" id="KW-0963">Cytoplasm</keyword>
<evidence type="ECO:0000256" key="4">
    <source>
        <dbReference type="ARBA" id="ARBA00022741"/>
    </source>
</evidence>
<comment type="domain">
    <text evidence="8">The N-terminal domain determines nucleotide recognition and specific binding, while the C-terminal domain determines the specific binding to the target protein.</text>
</comment>
<dbReference type="SUPFAM" id="SSF53448">
    <property type="entry name" value="Nucleotide-diphospho-sugar transferases"/>
    <property type="match status" value="1"/>
</dbReference>
<comment type="catalytic activity">
    <reaction evidence="8">
        <text>Mo-molybdopterin + GTP + H(+) = Mo-molybdopterin guanine dinucleotide + diphosphate</text>
        <dbReference type="Rhea" id="RHEA:34243"/>
        <dbReference type="ChEBI" id="CHEBI:15378"/>
        <dbReference type="ChEBI" id="CHEBI:33019"/>
        <dbReference type="ChEBI" id="CHEBI:37565"/>
        <dbReference type="ChEBI" id="CHEBI:71302"/>
        <dbReference type="ChEBI" id="CHEBI:71310"/>
        <dbReference type="EC" id="2.7.7.77"/>
    </reaction>
</comment>
<keyword evidence="2 8" id="KW-0808">Transferase</keyword>
<dbReference type="EMBL" id="PDKT01000004">
    <property type="protein sequence ID" value="PPI87796.1"/>
    <property type="molecule type" value="Genomic_DNA"/>
</dbReference>
<dbReference type="RefSeq" id="WP_136131199.1">
    <property type="nucleotide sequence ID" value="NZ_PDKT01000004.1"/>
</dbReference>
<reference evidence="10 11" key="1">
    <citation type="journal article" date="2018" name="Genome Biol. Evol.">
        <title>Cladogenesis and Genomic Streamlining in Extracellular Endosymbionts of Tropical Stink Bugs.</title>
        <authorList>
            <person name="Otero-Bravo A."/>
            <person name="Goffredi S."/>
            <person name="Sabree Z.L."/>
        </authorList>
    </citation>
    <scope>NUCLEOTIDE SEQUENCE [LARGE SCALE GENOMIC DNA]</scope>
    <source>
        <strain evidence="10 11">SoEE</strain>
    </source>
</reference>
<dbReference type="AlphaFoldDB" id="A0A2P5SZP9"/>
<evidence type="ECO:0000313" key="10">
    <source>
        <dbReference type="EMBL" id="PPI87796.1"/>
    </source>
</evidence>
<proteinExistence type="inferred from homology"/>
<keyword evidence="7 8" id="KW-0501">Molybdenum cofactor biosynthesis</keyword>
<keyword evidence="10" id="KW-0548">Nucleotidyltransferase</keyword>
<keyword evidence="5 8" id="KW-0460">Magnesium</keyword>
<dbReference type="GO" id="GO:0046872">
    <property type="term" value="F:metal ion binding"/>
    <property type="evidence" value="ECO:0007669"/>
    <property type="project" value="UniProtKB-KW"/>
</dbReference>
<keyword evidence="6 8" id="KW-0342">GTP-binding</keyword>
<dbReference type="Gene3D" id="3.90.550.10">
    <property type="entry name" value="Spore Coat Polysaccharide Biosynthesis Protein SpsA, Chain A"/>
    <property type="match status" value="1"/>
</dbReference>
<feature type="binding site" evidence="8">
    <location>
        <position position="98"/>
    </location>
    <ligand>
        <name>GTP</name>
        <dbReference type="ChEBI" id="CHEBI:37565"/>
    </ligand>
</feature>
<protein>
    <recommendedName>
        <fullName evidence="8">Molybdenum cofactor guanylyltransferase</fullName>
        <shortName evidence="8">MoCo guanylyltransferase</shortName>
        <ecNumber evidence="8">2.7.7.77</ecNumber>
    </recommendedName>
    <alternativeName>
        <fullName evidence="8">GTP:molybdopterin guanylyltransferase</fullName>
    </alternativeName>
    <alternativeName>
        <fullName evidence="8">Mo-MPT guanylyltransferase</fullName>
    </alternativeName>
    <alternativeName>
        <fullName evidence="8">Molybdopterin guanylyltransferase</fullName>
    </alternativeName>
    <alternativeName>
        <fullName evidence="8">Molybdopterin-guanine dinucleotide synthase</fullName>
        <shortName evidence="8">MGD synthase</shortName>
    </alternativeName>
</protein>
<comment type="function">
    <text evidence="8">Transfers a GMP moiety from GTP to Mo-molybdopterin (Mo-MPT) cofactor (Moco or molybdenum cofactor) to form Mo-molybdopterin guanine dinucleotide (Mo-MGD) cofactor.</text>
</comment>
<dbReference type="GO" id="GO:0005737">
    <property type="term" value="C:cytoplasm"/>
    <property type="evidence" value="ECO:0007669"/>
    <property type="project" value="UniProtKB-SubCell"/>
</dbReference>
<feature type="binding site" evidence="8">
    <location>
        <position position="68"/>
    </location>
    <ligand>
        <name>GTP</name>
        <dbReference type="ChEBI" id="CHEBI:37565"/>
    </ligand>
</feature>
<name>A0A2P5SZP9_9GAMM</name>
<feature type="binding site" evidence="8">
    <location>
        <begin position="9"/>
        <end position="11"/>
    </location>
    <ligand>
        <name>GTP</name>
        <dbReference type="ChEBI" id="CHEBI:37565"/>
    </ligand>
</feature>
<keyword evidence="3 8" id="KW-0479">Metal-binding</keyword>
<gene>
    <name evidence="8 10" type="primary">mobA</name>
    <name evidence="10" type="ORF">CRV12_03080</name>
</gene>
<comment type="subcellular location">
    <subcellularLocation>
        <location evidence="8">Cytoplasm</location>
    </subcellularLocation>
</comment>
<evidence type="ECO:0000256" key="8">
    <source>
        <dbReference type="HAMAP-Rule" id="MF_00316"/>
    </source>
</evidence>
<dbReference type="Pfam" id="PF12804">
    <property type="entry name" value="NTP_transf_3"/>
    <property type="match status" value="1"/>
</dbReference>
<dbReference type="PANTHER" id="PTHR19136">
    <property type="entry name" value="MOLYBDENUM COFACTOR GUANYLYLTRANSFERASE"/>
    <property type="match status" value="1"/>
</dbReference>
<dbReference type="NCBIfam" id="TIGR02665">
    <property type="entry name" value="molyb_mobA"/>
    <property type="match status" value="1"/>
</dbReference>
<dbReference type="GO" id="GO:0005525">
    <property type="term" value="F:GTP binding"/>
    <property type="evidence" value="ECO:0007669"/>
    <property type="project" value="UniProtKB-UniRule"/>
</dbReference>
<comment type="cofactor">
    <cofactor evidence="8">
        <name>Mg(2+)</name>
        <dbReference type="ChEBI" id="CHEBI:18420"/>
    </cofactor>
</comment>
<evidence type="ECO:0000256" key="7">
    <source>
        <dbReference type="ARBA" id="ARBA00023150"/>
    </source>
</evidence>
<organism evidence="10 11">
    <name type="scientific">Candidatus Pantoea edessiphila</name>
    <dbReference type="NCBI Taxonomy" id="2044610"/>
    <lineage>
        <taxon>Bacteria</taxon>
        <taxon>Pseudomonadati</taxon>
        <taxon>Pseudomonadota</taxon>
        <taxon>Gammaproteobacteria</taxon>
        <taxon>Enterobacterales</taxon>
        <taxon>Erwiniaceae</taxon>
        <taxon>Pantoea</taxon>
    </lineage>
</organism>
<sequence length="194" mass="22406">MHTLTGVILAGGKGLRMNGKDKGLILLHGKPMYQHIIQKLEPQVDNIIISANRNINIYKLSGYEVIKDSFRDVLGPLCGILSTLLLIKSNWAVFCSCDTPNIPLNYVKKLLEKKNDSQILWVRSKKRDHPTMVLIQKKIVELYMNKPKHFNQYNLIDFFKSYGGHPVYFVDNEFLFYNINTPLDLKNYLHLNLS</sequence>
<dbReference type="CDD" id="cd02503">
    <property type="entry name" value="MobA"/>
    <property type="match status" value="1"/>
</dbReference>
<dbReference type="PANTHER" id="PTHR19136:SF81">
    <property type="entry name" value="MOLYBDENUM COFACTOR GUANYLYLTRANSFERASE"/>
    <property type="match status" value="1"/>
</dbReference>
<comment type="caution">
    <text evidence="10">The sequence shown here is derived from an EMBL/GenBank/DDBJ whole genome shotgun (WGS) entry which is preliminary data.</text>
</comment>
<dbReference type="EC" id="2.7.7.77" evidence="8"/>
<accession>A0A2P5SZP9</accession>
<evidence type="ECO:0000256" key="5">
    <source>
        <dbReference type="ARBA" id="ARBA00022842"/>
    </source>
</evidence>
<dbReference type="GO" id="GO:0061603">
    <property type="term" value="F:molybdenum cofactor guanylyltransferase activity"/>
    <property type="evidence" value="ECO:0007669"/>
    <property type="project" value="UniProtKB-EC"/>
</dbReference>
<evidence type="ECO:0000256" key="3">
    <source>
        <dbReference type="ARBA" id="ARBA00022723"/>
    </source>
</evidence>
<feature type="domain" description="MobA-like NTP transferase" evidence="9">
    <location>
        <begin position="6"/>
        <end position="141"/>
    </location>
</feature>
<dbReference type="HAMAP" id="MF_00316">
    <property type="entry name" value="MobA"/>
    <property type="match status" value="1"/>
</dbReference>
<evidence type="ECO:0000259" key="9">
    <source>
        <dbReference type="Pfam" id="PF12804"/>
    </source>
</evidence>
<comment type="similarity">
    <text evidence="8">Belongs to the MobA family.</text>
</comment>
<evidence type="ECO:0000256" key="1">
    <source>
        <dbReference type="ARBA" id="ARBA00022490"/>
    </source>
</evidence>